<organism evidence="1">
    <name type="scientific">marine sediment metagenome</name>
    <dbReference type="NCBI Taxonomy" id="412755"/>
    <lineage>
        <taxon>unclassified sequences</taxon>
        <taxon>metagenomes</taxon>
        <taxon>ecological metagenomes</taxon>
    </lineage>
</organism>
<dbReference type="AlphaFoldDB" id="X0WH38"/>
<dbReference type="EMBL" id="BARS01038430">
    <property type="protein sequence ID" value="GAG22507.1"/>
    <property type="molecule type" value="Genomic_DNA"/>
</dbReference>
<reference evidence="1" key="1">
    <citation type="journal article" date="2014" name="Front. Microbiol.">
        <title>High frequency of phylogenetically diverse reductive dehalogenase-homologous genes in deep subseafloor sedimentary metagenomes.</title>
        <authorList>
            <person name="Kawai M."/>
            <person name="Futagami T."/>
            <person name="Toyoda A."/>
            <person name="Takaki Y."/>
            <person name="Nishi S."/>
            <person name="Hori S."/>
            <person name="Arai W."/>
            <person name="Tsubouchi T."/>
            <person name="Morono Y."/>
            <person name="Uchiyama I."/>
            <person name="Ito T."/>
            <person name="Fujiyama A."/>
            <person name="Inagaki F."/>
            <person name="Takami H."/>
        </authorList>
    </citation>
    <scope>NUCLEOTIDE SEQUENCE</scope>
    <source>
        <strain evidence="1">Expedition CK06-06</strain>
    </source>
</reference>
<name>X0WH38_9ZZZZ</name>
<comment type="caution">
    <text evidence="1">The sequence shown here is derived from an EMBL/GenBank/DDBJ whole genome shotgun (WGS) entry which is preliminary data.</text>
</comment>
<sequence length="58" mass="6831">MEEQSIFIKLLGDYPLIKILNHFLIFREFDYSLTDIAENSGVAWSTLNLLWPTLEKNE</sequence>
<feature type="non-terminal residue" evidence="1">
    <location>
        <position position="58"/>
    </location>
</feature>
<accession>X0WH38</accession>
<proteinExistence type="predicted"/>
<evidence type="ECO:0008006" key="2">
    <source>
        <dbReference type="Google" id="ProtNLM"/>
    </source>
</evidence>
<evidence type="ECO:0000313" key="1">
    <source>
        <dbReference type="EMBL" id="GAG22507.1"/>
    </source>
</evidence>
<gene>
    <name evidence="1" type="ORF">S01H1_58807</name>
</gene>
<protein>
    <recommendedName>
        <fullName evidence="2">Acetylserotonin O-methyltransferase dimerisation domain-containing protein</fullName>
    </recommendedName>
</protein>